<feature type="domain" description="Cyclic nucleotide-binding" evidence="11">
    <location>
        <begin position="1933"/>
        <end position="2039"/>
    </location>
</feature>
<feature type="transmembrane region" description="Helical" evidence="10">
    <location>
        <begin position="1787"/>
        <end position="1806"/>
    </location>
</feature>
<evidence type="ECO:0000256" key="10">
    <source>
        <dbReference type="SAM" id="Phobius"/>
    </source>
</evidence>
<dbReference type="Gene3D" id="1.10.287.630">
    <property type="entry name" value="Helix hairpin bin"/>
    <property type="match status" value="3"/>
</dbReference>
<dbReference type="CDD" id="cd00038">
    <property type="entry name" value="CAP_ED"/>
    <property type="match status" value="4"/>
</dbReference>
<dbReference type="GO" id="GO:0016020">
    <property type="term" value="C:membrane"/>
    <property type="evidence" value="ECO:0007669"/>
    <property type="project" value="UniProtKB-SubCell"/>
</dbReference>
<evidence type="ECO:0000256" key="1">
    <source>
        <dbReference type="ARBA" id="ARBA00004141"/>
    </source>
</evidence>
<feature type="transmembrane region" description="Helical" evidence="10">
    <location>
        <begin position="281"/>
        <end position="304"/>
    </location>
</feature>
<feature type="transmembrane region" description="Helical" evidence="10">
    <location>
        <begin position="1604"/>
        <end position="1621"/>
    </location>
</feature>
<dbReference type="PANTHER" id="PTHR45638">
    <property type="entry name" value="CYCLIC NUCLEOTIDE-GATED CATION CHANNEL SUBUNIT A"/>
    <property type="match status" value="1"/>
</dbReference>
<dbReference type="InterPro" id="IPR018490">
    <property type="entry name" value="cNMP-bd_dom_sf"/>
</dbReference>
<evidence type="ECO:0000313" key="13">
    <source>
        <dbReference type="Proteomes" id="UP001162131"/>
    </source>
</evidence>
<evidence type="ECO:0000259" key="11">
    <source>
        <dbReference type="PROSITE" id="PS50042"/>
    </source>
</evidence>
<feature type="region of interest" description="Disordered" evidence="9">
    <location>
        <begin position="511"/>
        <end position="543"/>
    </location>
</feature>
<keyword evidence="2" id="KW-0813">Transport</keyword>
<dbReference type="PROSITE" id="PS00888">
    <property type="entry name" value="CNMP_BINDING_1"/>
    <property type="match status" value="1"/>
</dbReference>
<dbReference type="Pfam" id="PF00520">
    <property type="entry name" value="Ion_trans"/>
    <property type="match status" value="3"/>
</dbReference>
<evidence type="ECO:0000256" key="5">
    <source>
        <dbReference type="ARBA" id="ARBA00023065"/>
    </source>
</evidence>
<comment type="subcellular location">
    <subcellularLocation>
        <location evidence="1">Membrane</location>
        <topology evidence="1">Multi-pass membrane protein</topology>
    </subcellularLocation>
</comment>
<feature type="transmembrane region" description="Helical" evidence="10">
    <location>
        <begin position="1125"/>
        <end position="1146"/>
    </location>
</feature>
<gene>
    <name evidence="12" type="ORF">BSTOLATCC_MIC51109</name>
</gene>
<evidence type="ECO:0000256" key="2">
    <source>
        <dbReference type="ARBA" id="ARBA00022448"/>
    </source>
</evidence>
<keyword evidence="4 10" id="KW-1133">Transmembrane helix</keyword>
<dbReference type="PANTHER" id="PTHR45638:SF11">
    <property type="entry name" value="CYCLIC NUCLEOTIDE-GATED CATION CHANNEL SUBUNIT A"/>
    <property type="match status" value="1"/>
</dbReference>
<dbReference type="PROSITE" id="PS50042">
    <property type="entry name" value="CNMP_BINDING_3"/>
    <property type="match status" value="4"/>
</dbReference>
<feature type="transmembrane region" description="Helical" evidence="10">
    <location>
        <begin position="1743"/>
        <end position="1763"/>
    </location>
</feature>
<dbReference type="InterPro" id="IPR000595">
    <property type="entry name" value="cNMP-bd_dom"/>
</dbReference>
<feature type="domain" description="Cyclic nucleotide-binding" evidence="11">
    <location>
        <begin position="380"/>
        <end position="480"/>
    </location>
</feature>
<organism evidence="12 13">
    <name type="scientific">Blepharisma stoltei</name>
    <dbReference type="NCBI Taxonomy" id="1481888"/>
    <lineage>
        <taxon>Eukaryota</taxon>
        <taxon>Sar</taxon>
        <taxon>Alveolata</taxon>
        <taxon>Ciliophora</taxon>
        <taxon>Postciliodesmatophora</taxon>
        <taxon>Heterotrichea</taxon>
        <taxon>Heterotrichida</taxon>
        <taxon>Blepharismidae</taxon>
        <taxon>Blepharisma</taxon>
    </lineage>
</organism>
<keyword evidence="7" id="KW-1071">Ligand-gated ion channel</keyword>
<evidence type="ECO:0000256" key="8">
    <source>
        <dbReference type="ARBA" id="ARBA00023303"/>
    </source>
</evidence>
<protein>
    <recommendedName>
        <fullName evidence="11">Cyclic nucleotide-binding domain-containing protein</fullName>
    </recommendedName>
</protein>
<feature type="transmembrane region" description="Helical" evidence="10">
    <location>
        <begin position="204"/>
        <end position="224"/>
    </location>
</feature>
<dbReference type="GO" id="GO:0044877">
    <property type="term" value="F:protein-containing complex binding"/>
    <property type="evidence" value="ECO:0007669"/>
    <property type="project" value="TreeGrafter"/>
</dbReference>
<feature type="transmembrane region" description="Helical" evidence="10">
    <location>
        <begin position="1705"/>
        <end position="1723"/>
    </location>
</feature>
<dbReference type="Proteomes" id="UP001162131">
    <property type="component" value="Unassembled WGS sequence"/>
</dbReference>
<evidence type="ECO:0000256" key="4">
    <source>
        <dbReference type="ARBA" id="ARBA00022989"/>
    </source>
</evidence>
<feature type="compositionally biased region" description="Acidic residues" evidence="9">
    <location>
        <begin position="517"/>
        <end position="528"/>
    </location>
</feature>
<evidence type="ECO:0000256" key="3">
    <source>
        <dbReference type="ARBA" id="ARBA00022692"/>
    </source>
</evidence>
<feature type="domain" description="Cyclic nucleotide-binding" evidence="11">
    <location>
        <begin position="1432"/>
        <end position="1505"/>
    </location>
</feature>
<feature type="transmembrane region" description="Helical" evidence="10">
    <location>
        <begin position="805"/>
        <end position="829"/>
    </location>
</feature>
<dbReference type="Pfam" id="PF00027">
    <property type="entry name" value="cNMP_binding"/>
    <property type="match status" value="4"/>
</dbReference>
<keyword evidence="5" id="KW-0406">Ion transport</keyword>
<feature type="transmembrane region" description="Helical" evidence="10">
    <location>
        <begin position="1818"/>
        <end position="1840"/>
    </location>
</feature>
<feature type="compositionally biased region" description="Basic and acidic residues" evidence="9">
    <location>
        <begin position="530"/>
        <end position="543"/>
    </location>
</feature>
<feature type="transmembrane region" description="Helical" evidence="10">
    <location>
        <begin position="710"/>
        <end position="731"/>
    </location>
</feature>
<dbReference type="InterPro" id="IPR050866">
    <property type="entry name" value="CNG_cation_channel"/>
</dbReference>
<dbReference type="SUPFAM" id="SSF81324">
    <property type="entry name" value="Voltage-gated potassium channels"/>
    <property type="match status" value="4"/>
</dbReference>
<evidence type="ECO:0000256" key="9">
    <source>
        <dbReference type="SAM" id="MobiDB-lite"/>
    </source>
</evidence>
<evidence type="ECO:0000256" key="7">
    <source>
        <dbReference type="ARBA" id="ARBA00023286"/>
    </source>
</evidence>
<feature type="transmembrane region" description="Helical" evidence="10">
    <location>
        <begin position="1100"/>
        <end position="1119"/>
    </location>
</feature>
<feature type="transmembrane region" description="Helical" evidence="10">
    <location>
        <begin position="1679"/>
        <end position="1699"/>
    </location>
</feature>
<feature type="transmembrane region" description="Helical" evidence="10">
    <location>
        <begin position="1229"/>
        <end position="1246"/>
    </location>
</feature>
<dbReference type="InterPro" id="IPR018488">
    <property type="entry name" value="cNMP-bd_CS"/>
</dbReference>
<feature type="transmembrane region" description="Helical" evidence="10">
    <location>
        <begin position="1172"/>
        <end position="1193"/>
    </location>
</feature>
<dbReference type="Gene3D" id="2.60.120.10">
    <property type="entry name" value="Jelly Rolls"/>
    <property type="match status" value="4"/>
</dbReference>
<feature type="transmembrane region" description="Helical" evidence="10">
    <location>
        <begin position="600"/>
        <end position="619"/>
    </location>
</feature>
<dbReference type="SUPFAM" id="SSF51206">
    <property type="entry name" value="cAMP-binding domain-like"/>
    <property type="match status" value="4"/>
</dbReference>
<evidence type="ECO:0000313" key="12">
    <source>
        <dbReference type="EMBL" id="CAG9330526.1"/>
    </source>
</evidence>
<dbReference type="InterPro" id="IPR014710">
    <property type="entry name" value="RmlC-like_jellyroll"/>
</dbReference>
<keyword evidence="6 10" id="KW-0472">Membrane</keyword>
<feature type="transmembrane region" description="Helical" evidence="10">
    <location>
        <begin position="1633"/>
        <end position="1658"/>
    </location>
</feature>
<comment type="caution">
    <text evidence="12">The sequence shown here is derived from an EMBL/GenBank/DDBJ whole genome shotgun (WGS) entry which is preliminary data.</text>
</comment>
<keyword evidence="3 10" id="KW-0812">Transmembrane</keyword>
<accession>A0AAU9JVW8</accession>
<dbReference type="GO" id="GO:0005221">
    <property type="term" value="F:intracellularly cyclic nucleotide-activated monoatomic cation channel activity"/>
    <property type="evidence" value="ECO:0007669"/>
    <property type="project" value="InterPro"/>
</dbReference>
<proteinExistence type="predicted"/>
<feature type="transmembrane region" description="Helical" evidence="10">
    <location>
        <begin position="68"/>
        <end position="89"/>
    </location>
</feature>
<dbReference type="EMBL" id="CAJZBQ010000051">
    <property type="protein sequence ID" value="CAG9330526.1"/>
    <property type="molecule type" value="Genomic_DNA"/>
</dbReference>
<keyword evidence="13" id="KW-1185">Reference proteome</keyword>
<name>A0AAU9JVW8_9CILI</name>
<feature type="transmembrane region" description="Helical" evidence="10">
    <location>
        <begin position="573"/>
        <end position="594"/>
    </location>
</feature>
<dbReference type="SMART" id="SM00100">
    <property type="entry name" value="cNMP"/>
    <property type="match status" value="4"/>
</dbReference>
<reference evidence="12" key="1">
    <citation type="submission" date="2021-09" db="EMBL/GenBank/DDBJ databases">
        <authorList>
            <consortium name="AG Swart"/>
            <person name="Singh M."/>
            <person name="Singh A."/>
            <person name="Seah K."/>
            <person name="Emmerich C."/>
        </authorList>
    </citation>
    <scope>NUCLEOTIDE SEQUENCE</scope>
    <source>
        <strain evidence="12">ATCC30299</strain>
    </source>
</reference>
<feature type="transmembrane region" description="Helical" evidence="10">
    <location>
        <begin position="1199"/>
        <end position="1217"/>
    </location>
</feature>
<keyword evidence="8" id="KW-0407">Ion channel</keyword>
<feature type="domain" description="Cyclic nucleotide-binding" evidence="11">
    <location>
        <begin position="904"/>
        <end position="1005"/>
    </location>
</feature>
<feature type="transmembrane region" description="Helical" evidence="10">
    <location>
        <begin position="1325"/>
        <end position="1345"/>
    </location>
</feature>
<dbReference type="Gene3D" id="1.10.287.70">
    <property type="match status" value="4"/>
</dbReference>
<evidence type="ECO:0000256" key="6">
    <source>
        <dbReference type="ARBA" id="ARBA00023136"/>
    </source>
</evidence>
<sequence length="2127" mass="246985">MISPTRMRRSSGASDYYSPGLERLSEKIFGRTTKKKPTVKTPIEKKTKGRQTFIKLTSLSQSDFQIKWALLIFTINLYNLFTVPLFLGIQGFPWGVWLALEISFEVIFIIDYISRIIFKRFEIWKRLWMLHEKSDYAHLSCLLLSSVPYSFLSLAIGLDLEGYTVASLRALKLLRFFQFLTWFSNQEVISKAPEGLKMRIFKNLILLLGTIHYSGMLLALIARIEIDNGDTGTWLQPWIDGGARKYEIYIDSVFWATATLSTIGYNDTTPSTLAEKYASSFIMVIGASICAWVSGSIVSALITLKFKEYETQEKIERVKKWCRLRHLTPKLSKRIITYYSSIRNQFSYIIDVEFLKELPSSLRGEISTALHEDMIPKVSLFEKAEPSFVLEILKYLKPSIFMKGDFIIRQGDYGEEMFFVKVGIVEIIAADAEMIITLLYEGDYFGEIGALLNIRRTVSVRAQTAAMISSIAKEDLVRILKDYPDYHDFLVKVGQQRMATTKMEDFNFTLEIPKEEDSPEDENDDGNENDNMKLEDNPQKPENADIGWLRTFIYNEKHDQKNQELIIDPFSGFFYLWSFVLTLAFGFYLFYIPFAIAFEFPLYGVWLGFDIVSYIIYIIDMPIHLRTAIFTQLGTYTWDPSVLQKNYLNRYLLWDVISVLPIDFICEAAGSYQYVPAFFRILRLFKSKRIYRLYKYFFYNPHSTLSYARLLALFVFTIYFSHFIACISFYLGKLQYWIDPDARFNHQNFINSFPLNHYYPPGTIILDIPIYDQYVNLLYFGYSISTSGAYGDIPVPTVAEKALNIFFNISSMILAAFIIGEAASLASSYHKNQTEYLKKLRVIKEWMAHCDLSQELQRRILNYYDLLWNKLQGYDDEEIMQDFPETLRTDIKFFLFSDLTKSGFFPEEEKGAMLSIVRKYRLSMVCEGETIVSEGELGLEMYFILDGEVEVVSSAGIVLNSIKSGSVFGEMALLHDFPSVRVATVRAKTDVTIAILSINDFNFIMSAYPEFSVKIRKIATERQMMNITTLQKAGIEIQGLPILTVRTLMTEGSDDYFSKDEPSDRVETKDENSPANEIAVSYFKINPILVKFHNSNMRHYLYFVLNLYNFIFVPLQIAFEYDFNAAFLLFEVLSIVLYLAYSLYYWNLYQILSFAPHSIIKLKLKGSKPRRCLYKCFHNFLMAIPFALIFWLADLYEPRELVAIFSVIRITGCYYIAEFYDIMKKQFPSIFTLLRVLEVIVIYVMVNHFSGAFFIECAKREGTMHSWLSRVPSPQPNEFRTSSSGPLTHQTVYIHAFHWSSIVVSHAGYGWVVSNSPSEKAYNCFIFLIGLFAFSILFGSITSLVTEMASNLQFKFLKSYIFVKDFIAKKFLDDNFSGEVDEYFNYLDKCNKGINDNEILKELPAGLMVEIKMSRYSDTIEQSQIFKKNGVVDEELAKSIFRLLEIEIYLVGDPIIHAGEKSHDLFIILDGEVDLVNFCGKRIVMNLTKGNHFGEISVFIDSIRARPFNAIATSVCQIGLLKAEHIELLRDAFPEWHQEMLVMAQNRLAQIFSAESVDYAIAEFERVYQKFQKDPNASIKYYNRTEKLMESKIQIILSKKSSHIWRNIAIIHMIFLTYTSIELPLEIGFEMPYNGFLLSMEILCLIFSLAFFLVNLKYSFIFRDKWNHENDEWANKDSYWCFCLDIISLLPFDAILASLGVNSPYYFISFLRSVRIIAVFRLFSLFDRLGRHMKDISTELNVLEASVTVLISIHWMSCLMWYYSLHEVHYSWINLNNLEDTGVGNEYSWGLFYILNIITCTGYGFMHEANDSERVWAMFWIFLGDIMNAIVFGLMATAAATSKSELIYYIEKLNSPFCMSQGSEKIKKLIKDLEEYHSFSTSLRLVYGPIDYNQLFLHIPQNLSKSIIFECTKLMLEKVPCFQFSDSHKIFEKIAIYLKPKLFLPKDYIIYKDEDCEEMYFVIEGSVVLISSDNKAMFKTLRKGSFIGDIELLTEDKPSFSVIAKSMCYTYSLHRNDLMKFAEKYPDIYEQILKRTVKNNGLPLNFLNQESMDEFESAKLYNNDLGNVLDIYTTINIPQFNRNHKSRRIPINEKKKRRMRRSMTQIGSQVFQHNPSLIKLDERQMSR</sequence>
<feature type="transmembrane region" description="Helical" evidence="10">
    <location>
        <begin position="95"/>
        <end position="118"/>
    </location>
</feature>
<dbReference type="InterPro" id="IPR005821">
    <property type="entry name" value="Ion_trans_dom"/>
</dbReference>